<keyword evidence="4" id="KW-0804">Transcription</keyword>
<evidence type="ECO:0000256" key="1">
    <source>
        <dbReference type="ARBA" id="ARBA00010641"/>
    </source>
</evidence>
<dbReference type="InterPro" id="IPR014284">
    <property type="entry name" value="RNA_pol_sigma-70_dom"/>
</dbReference>
<evidence type="ECO:0000259" key="6">
    <source>
        <dbReference type="Pfam" id="PF08281"/>
    </source>
</evidence>
<dbReference type="Gene3D" id="1.10.10.10">
    <property type="entry name" value="Winged helix-like DNA-binding domain superfamily/Winged helix DNA-binding domain"/>
    <property type="match status" value="1"/>
</dbReference>
<dbReference type="OrthoDB" id="764811at2"/>
<dbReference type="Gene3D" id="1.10.1740.10">
    <property type="match status" value="1"/>
</dbReference>
<evidence type="ECO:0000313" key="8">
    <source>
        <dbReference type="Proteomes" id="UP000198598"/>
    </source>
</evidence>
<dbReference type="Pfam" id="PF08281">
    <property type="entry name" value="Sigma70_r4_2"/>
    <property type="match status" value="1"/>
</dbReference>
<dbReference type="PANTHER" id="PTHR43133:SF46">
    <property type="entry name" value="RNA POLYMERASE SIGMA-70 FACTOR ECF SUBFAMILY"/>
    <property type="match status" value="1"/>
</dbReference>
<dbReference type="InterPro" id="IPR013249">
    <property type="entry name" value="RNA_pol_sigma70_r4_t2"/>
</dbReference>
<dbReference type="InterPro" id="IPR013324">
    <property type="entry name" value="RNA_pol_sigma_r3/r4-like"/>
</dbReference>
<reference evidence="7 8" key="1">
    <citation type="submission" date="2016-10" db="EMBL/GenBank/DDBJ databases">
        <authorList>
            <person name="de Groot N.N."/>
        </authorList>
    </citation>
    <scope>NUCLEOTIDE SEQUENCE [LARGE SCALE GENOMIC DNA]</scope>
    <source>
        <strain evidence="7 8">DSM 26130</strain>
    </source>
</reference>
<organism evidence="7 8">
    <name type="scientific">Spirosoma endophyticum</name>
    <dbReference type="NCBI Taxonomy" id="662367"/>
    <lineage>
        <taxon>Bacteria</taxon>
        <taxon>Pseudomonadati</taxon>
        <taxon>Bacteroidota</taxon>
        <taxon>Cytophagia</taxon>
        <taxon>Cytophagales</taxon>
        <taxon>Cytophagaceae</taxon>
        <taxon>Spirosoma</taxon>
    </lineage>
</organism>
<dbReference type="AlphaFoldDB" id="A0A1I1PRE8"/>
<dbReference type="InterPro" id="IPR013325">
    <property type="entry name" value="RNA_pol_sigma_r2"/>
</dbReference>
<dbReference type="InterPro" id="IPR039425">
    <property type="entry name" value="RNA_pol_sigma-70-like"/>
</dbReference>
<keyword evidence="2" id="KW-0805">Transcription regulation</keyword>
<proteinExistence type="inferred from homology"/>
<evidence type="ECO:0000256" key="3">
    <source>
        <dbReference type="ARBA" id="ARBA00023082"/>
    </source>
</evidence>
<dbReference type="InterPro" id="IPR014327">
    <property type="entry name" value="RNA_pol_sigma70_bacteroid"/>
</dbReference>
<dbReference type="PANTHER" id="PTHR43133">
    <property type="entry name" value="RNA POLYMERASE ECF-TYPE SIGMA FACTO"/>
    <property type="match status" value="1"/>
</dbReference>
<dbReference type="RefSeq" id="WP_093825653.1">
    <property type="nucleotide sequence ID" value="NZ_FOLQ01000003.1"/>
</dbReference>
<evidence type="ECO:0000256" key="4">
    <source>
        <dbReference type="ARBA" id="ARBA00023163"/>
    </source>
</evidence>
<dbReference type="InterPro" id="IPR036388">
    <property type="entry name" value="WH-like_DNA-bd_sf"/>
</dbReference>
<gene>
    <name evidence="7" type="ORF">SAMN05216167_103249</name>
</gene>
<keyword evidence="8" id="KW-1185">Reference proteome</keyword>
<dbReference type="NCBIfam" id="TIGR02937">
    <property type="entry name" value="sigma70-ECF"/>
    <property type="match status" value="1"/>
</dbReference>
<protein>
    <submittedName>
        <fullName evidence="7">RNA polymerase sigma-70 factor, ECF subfamily</fullName>
    </submittedName>
</protein>
<dbReference type="Proteomes" id="UP000198598">
    <property type="component" value="Unassembled WGS sequence"/>
</dbReference>
<dbReference type="SUPFAM" id="SSF88659">
    <property type="entry name" value="Sigma3 and sigma4 domains of RNA polymerase sigma factors"/>
    <property type="match status" value="1"/>
</dbReference>
<feature type="domain" description="RNA polymerase sigma factor 70 region 4 type 2" evidence="6">
    <location>
        <begin position="124"/>
        <end position="172"/>
    </location>
</feature>
<keyword evidence="3" id="KW-0731">Sigma factor</keyword>
<dbReference type="EMBL" id="FOLQ01000003">
    <property type="protein sequence ID" value="SFD08540.1"/>
    <property type="molecule type" value="Genomic_DNA"/>
</dbReference>
<accession>A0A1I1PRE8</accession>
<evidence type="ECO:0000313" key="7">
    <source>
        <dbReference type="EMBL" id="SFD08540.1"/>
    </source>
</evidence>
<dbReference type="SUPFAM" id="SSF88946">
    <property type="entry name" value="Sigma2 domain of RNA polymerase sigma factors"/>
    <property type="match status" value="1"/>
</dbReference>
<dbReference type="STRING" id="662367.SAMN05216167_103249"/>
<sequence>MELTDKELALRLKQHDEVAFETLFRRYYHYLYSIAIQYVKDPALAEDALQEVYLKLWINRAQLDESQSVRNYLATAMRHQVLNLIRDNKRAILRHLNHLATQPEADTTTEETLILNDYAKVVRDGLRQLSAQRRLVFMLRSEQGLSNEEVASKLQISINTVKVQYYQACRFLRDYLRQHAGIEAMIILVATFCN</sequence>
<evidence type="ECO:0000256" key="2">
    <source>
        <dbReference type="ARBA" id="ARBA00023015"/>
    </source>
</evidence>
<comment type="similarity">
    <text evidence="1">Belongs to the sigma-70 factor family. ECF subfamily.</text>
</comment>
<dbReference type="InterPro" id="IPR007627">
    <property type="entry name" value="RNA_pol_sigma70_r2"/>
</dbReference>
<dbReference type="GO" id="GO:0016987">
    <property type="term" value="F:sigma factor activity"/>
    <property type="evidence" value="ECO:0007669"/>
    <property type="project" value="UniProtKB-KW"/>
</dbReference>
<feature type="domain" description="RNA polymerase sigma-70 region 2" evidence="5">
    <location>
        <begin position="23"/>
        <end position="90"/>
    </location>
</feature>
<dbReference type="GO" id="GO:0006352">
    <property type="term" value="P:DNA-templated transcription initiation"/>
    <property type="evidence" value="ECO:0007669"/>
    <property type="project" value="InterPro"/>
</dbReference>
<evidence type="ECO:0000259" key="5">
    <source>
        <dbReference type="Pfam" id="PF04542"/>
    </source>
</evidence>
<dbReference type="GO" id="GO:0003677">
    <property type="term" value="F:DNA binding"/>
    <property type="evidence" value="ECO:0007669"/>
    <property type="project" value="InterPro"/>
</dbReference>
<name>A0A1I1PRE8_9BACT</name>
<dbReference type="Pfam" id="PF04542">
    <property type="entry name" value="Sigma70_r2"/>
    <property type="match status" value="1"/>
</dbReference>
<dbReference type="NCBIfam" id="TIGR02985">
    <property type="entry name" value="Sig70_bacteroi1"/>
    <property type="match status" value="1"/>
</dbReference>